<dbReference type="InterPro" id="IPR011051">
    <property type="entry name" value="RmlC_Cupin_sf"/>
</dbReference>
<dbReference type="Proteomes" id="UP000236910">
    <property type="component" value="Unassembled WGS sequence"/>
</dbReference>
<reference evidence="1 2" key="1">
    <citation type="submission" date="2018-01" db="EMBL/GenBank/DDBJ databases">
        <title>Metagenomic assembled genomes from two thermal pools in the Uzon Caldera, Kamchatka, Russia.</title>
        <authorList>
            <person name="Wilkins L."/>
            <person name="Ettinger C."/>
        </authorList>
    </citation>
    <scope>NUCLEOTIDE SEQUENCE [LARGE SCALE GENOMIC DNA]</scope>
    <source>
        <strain evidence="1">ARK-10</strain>
    </source>
</reference>
<dbReference type="InterPro" id="IPR014710">
    <property type="entry name" value="RmlC-like_jellyroll"/>
</dbReference>
<evidence type="ECO:0008006" key="3">
    <source>
        <dbReference type="Google" id="ProtNLM"/>
    </source>
</evidence>
<proteinExistence type="predicted"/>
<evidence type="ECO:0000313" key="1">
    <source>
        <dbReference type="EMBL" id="PMP81269.1"/>
    </source>
</evidence>
<evidence type="ECO:0000313" key="2">
    <source>
        <dbReference type="Proteomes" id="UP000236910"/>
    </source>
</evidence>
<dbReference type="EMBL" id="PNIX01000332">
    <property type="protein sequence ID" value="PMP81269.1"/>
    <property type="molecule type" value="Genomic_DNA"/>
</dbReference>
<gene>
    <name evidence="1" type="ORF">C0175_05770</name>
</gene>
<dbReference type="Gene3D" id="2.60.120.10">
    <property type="entry name" value="Jelly Rolls"/>
    <property type="match status" value="1"/>
</dbReference>
<name>A0A2J6X4E8_9BACT</name>
<dbReference type="SUPFAM" id="SSF51182">
    <property type="entry name" value="RmlC-like cupins"/>
    <property type="match status" value="1"/>
</dbReference>
<protein>
    <recommendedName>
        <fullName evidence="3">Cupin type-1 domain-containing protein</fullName>
    </recommendedName>
</protein>
<accession>A0A2J6X4E8</accession>
<organism evidence="1 2">
    <name type="scientific">Caldisericum exile</name>
    <dbReference type="NCBI Taxonomy" id="693075"/>
    <lineage>
        <taxon>Bacteria</taxon>
        <taxon>Pseudomonadati</taxon>
        <taxon>Caldisericota/Cryosericota group</taxon>
        <taxon>Caldisericota</taxon>
        <taxon>Caldisericia</taxon>
        <taxon>Caldisericales</taxon>
        <taxon>Caldisericaceae</taxon>
        <taxon>Caldisericum</taxon>
    </lineage>
</organism>
<comment type="caution">
    <text evidence="1">The sequence shown here is derived from an EMBL/GenBank/DDBJ whole genome shotgun (WGS) entry which is preliminary data.</text>
</comment>
<dbReference type="AlphaFoldDB" id="A0A2J6X4E8"/>
<sequence length="120" mass="13574">MNQPLKISLNSQNSFKLKDLTMKLSESEAFFDGNTEVHFHFSDLYMVISGKATVIIGNKFTGGVEIEDGEIRNCKIENPVKYEIKKGDLLLIPAGFAHKVKTGRFKFMQFVIKIPYGEVI</sequence>